<dbReference type="RefSeq" id="WP_162799663.1">
    <property type="nucleotide sequence ID" value="NZ_JBHSJF010000005.1"/>
</dbReference>
<protein>
    <submittedName>
        <fullName evidence="1">Uncharacterized protein</fullName>
    </submittedName>
</protein>
<name>A0ABV9YX97_9HYPH</name>
<gene>
    <name evidence="1" type="ORF">ACFPFW_05545</name>
</gene>
<accession>A0ABV9YX97</accession>
<keyword evidence="2" id="KW-1185">Reference proteome</keyword>
<dbReference type="EMBL" id="JBHSJF010000005">
    <property type="protein sequence ID" value="MFC5067478.1"/>
    <property type="molecule type" value="Genomic_DNA"/>
</dbReference>
<evidence type="ECO:0000313" key="2">
    <source>
        <dbReference type="Proteomes" id="UP001595796"/>
    </source>
</evidence>
<sequence>MLELENSPAEMIKLLEEEASRLVALAETADTYNECIRLRDEARECREQAARLREALA</sequence>
<dbReference type="Proteomes" id="UP001595796">
    <property type="component" value="Unassembled WGS sequence"/>
</dbReference>
<reference evidence="2" key="1">
    <citation type="journal article" date="2019" name="Int. J. Syst. Evol. Microbiol.">
        <title>The Global Catalogue of Microorganisms (GCM) 10K type strain sequencing project: providing services to taxonomists for standard genome sequencing and annotation.</title>
        <authorList>
            <consortium name="The Broad Institute Genomics Platform"/>
            <consortium name="The Broad Institute Genome Sequencing Center for Infectious Disease"/>
            <person name="Wu L."/>
            <person name="Ma J."/>
        </authorList>
    </citation>
    <scope>NUCLEOTIDE SEQUENCE [LARGE SCALE GENOMIC DNA]</scope>
    <source>
        <strain evidence="2">CGMCC 1.16444</strain>
    </source>
</reference>
<proteinExistence type="predicted"/>
<evidence type="ECO:0000313" key="1">
    <source>
        <dbReference type="EMBL" id="MFC5067478.1"/>
    </source>
</evidence>
<comment type="caution">
    <text evidence="1">The sequence shown here is derived from an EMBL/GenBank/DDBJ whole genome shotgun (WGS) entry which is preliminary data.</text>
</comment>
<organism evidence="1 2">
    <name type="scientific">Flaviflagellibacter deserti</name>
    <dbReference type="NCBI Taxonomy" id="2267266"/>
    <lineage>
        <taxon>Bacteria</taxon>
        <taxon>Pseudomonadati</taxon>
        <taxon>Pseudomonadota</taxon>
        <taxon>Alphaproteobacteria</taxon>
        <taxon>Hyphomicrobiales</taxon>
        <taxon>Flaviflagellibacter</taxon>
    </lineage>
</organism>